<dbReference type="Proteomes" id="UP000095333">
    <property type="component" value="Unassembled WGS sequence"/>
</dbReference>
<keyword evidence="1" id="KW-0805">Transcription regulation</keyword>
<dbReference type="RefSeq" id="WP_057249665.1">
    <property type="nucleotide sequence ID" value="NZ_CP081912.1"/>
</dbReference>
<dbReference type="Gene3D" id="1.10.357.10">
    <property type="entry name" value="Tetracycline Repressor, domain 2"/>
    <property type="match status" value="1"/>
</dbReference>
<dbReference type="AlphaFoldDB" id="A0A173ZKX1"/>
<accession>A0A173ZKX1</accession>
<dbReference type="InterPro" id="IPR009057">
    <property type="entry name" value="Homeodomain-like_sf"/>
</dbReference>
<name>A0A173ZKX1_PHOVU</name>
<dbReference type="PROSITE" id="PS50977">
    <property type="entry name" value="HTH_TETR_2"/>
    <property type="match status" value="1"/>
</dbReference>
<dbReference type="SUPFAM" id="SSF48498">
    <property type="entry name" value="Tetracyclin repressor-like, C-terminal domain"/>
    <property type="match status" value="1"/>
</dbReference>
<evidence type="ECO:0000256" key="2">
    <source>
        <dbReference type="ARBA" id="ARBA00023125"/>
    </source>
</evidence>
<reference evidence="6 7" key="1">
    <citation type="submission" date="2015-09" db="EMBL/GenBank/DDBJ databases">
        <authorList>
            <consortium name="Pathogen Informatics"/>
        </authorList>
    </citation>
    <scope>NUCLEOTIDE SEQUENCE [LARGE SCALE GENOMIC DNA]</scope>
    <source>
        <strain evidence="6 7">2789STDY5834842</strain>
    </source>
</reference>
<organism evidence="6 7">
    <name type="scientific">Phocaeicola vulgatus</name>
    <name type="common">Bacteroides vulgatus</name>
    <dbReference type="NCBI Taxonomy" id="821"/>
    <lineage>
        <taxon>Bacteria</taxon>
        <taxon>Pseudomonadati</taxon>
        <taxon>Bacteroidota</taxon>
        <taxon>Bacteroidia</taxon>
        <taxon>Bacteroidales</taxon>
        <taxon>Bacteroidaceae</taxon>
        <taxon>Phocaeicola</taxon>
    </lineage>
</organism>
<dbReference type="GO" id="GO:0003677">
    <property type="term" value="F:DNA binding"/>
    <property type="evidence" value="ECO:0007669"/>
    <property type="project" value="UniProtKB-UniRule"/>
</dbReference>
<evidence type="ECO:0000256" key="1">
    <source>
        <dbReference type="ARBA" id="ARBA00023015"/>
    </source>
</evidence>
<evidence type="ECO:0000313" key="7">
    <source>
        <dbReference type="Proteomes" id="UP000095333"/>
    </source>
</evidence>
<dbReference type="InterPro" id="IPR036271">
    <property type="entry name" value="Tet_transcr_reg_TetR-rel_C_sf"/>
</dbReference>
<dbReference type="SUPFAM" id="SSF46689">
    <property type="entry name" value="Homeodomain-like"/>
    <property type="match status" value="1"/>
</dbReference>
<keyword evidence="2 4" id="KW-0238">DNA-binding</keyword>
<dbReference type="Pfam" id="PF00440">
    <property type="entry name" value="TetR_N"/>
    <property type="match status" value="1"/>
</dbReference>
<evidence type="ECO:0000256" key="3">
    <source>
        <dbReference type="ARBA" id="ARBA00023163"/>
    </source>
</evidence>
<evidence type="ECO:0000256" key="4">
    <source>
        <dbReference type="PROSITE-ProRule" id="PRU00335"/>
    </source>
</evidence>
<sequence>MRNGKSTKDKLLIEAFKLFTSKPYDRVTFADLEQATGLSRGAILYHIKTKENLFLNVVKKFIFEVNSISSMPKTPQSSLILTLTHFIESCQKEKKEMAASGIFNVNTAMMNITISAFFALPKMREYAFNWLSQEKVVWMNILEKAKELKEIRSDINVELFASIFENVFLGSYLSGIVYTDGYKIEQLEREVMQIYQLIKA</sequence>
<dbReference type="PANTHER" id="PTHR47506">
    <property type="entry name" value="TRANSCRIPTIONAL REGULATORY PROTEIN"/>
    <property type="match status" value="1"/>
</dbReference>
<evidence type="ECO:0000313" key="6">
    <source>
        <dbReference type="EMBL" id="CUN75868.1"/>
    </source>
</evidence>
<dbReference type="PANTHER" id="PTHR47506:SF6">
    <property type="entry name" value="HTH-TYPE TRANSCRIPTIONAL REPRESSOR NEMR"/>
    <property type="match status" value="1"/>
</dbReference>
<feature type="DNA-binding region" description="H-T-H motif" evidence="4">
    <location>
        <begin position="28"/>
        <end position="47"/>
    </location>
</feature>
<dbReference type="EMBL" id="CYZI01000002">
    <property type="protein sequence ID" value="CUN75868.1"/>
    <property type="molecule type" value="Genomic_DNA"/>
</dbReference>
<gene>
    <name evidence="6" type="primary">acnR_1</name>
    <name evidence="6" type="ORF">ERS852457_00789</name>
</gene>
<feature type="domain" description="HTH tetR-type" evidence="5">
    <location>
        <begin position="5"/>
        <end position="65"/>
    </location>
</feature>
<dbReference type="InterPro" id="IPR001647">
    <property type="entry name" value="HTH_TetR"/>
</dbReference>
<protein>
    <submittedName>
        <fullName evidence="6">Regulatory protein TetR</fullName>
    </submittedName>
</protein>
<keyword evidence="3" id="KW-0804">Transcription</keyword>
<evidence type="ECO:0000259" key="5">
    <source>
        <dbReference type="PROSITE" id="PS50977"/>
    </source>
</evidence>
<proteinExistence type="predicted"/>